<dbReference type="InParanoid" id="A0A6J2YJ14"/>
<feature type="signal peptide" evidence="5">
    <location>
        <begin position="1"/>
        <end position="20"/>
    </location>
</feature>
<dbReference type="PROSITE" id="PS00623">
    <property type="entry name" value="GMC_OXRED_1"/>
    <property type="match status" value="1"/>
</dbReference>
<dbReference type="Gene3D" id="3.50.50.60">
    <property type="entry name" value="FAD/NAD(P)-binding domain"/>
    <property type="match status" value="1"/>
</dbReference>
<dbReference type="SUPFAM" id="SSF54373">
    <property type="entry name" value="FAD-linked reductases, C-terminal domain"/>
    <property type="match status" value="1"/>
</dbReference>
<dbReference type="Proteomes" id="UP000504635">
    <property type="component" value="Unplaced"/>
</dbReference>
<evidence type="ECO:0000256" key="1">
    <source>
        <dbReference type="ARBA" id="ARBA00010790"/>
    </source>
</evidence>
<dbReference type="Pfam" id="PF05199">
    <property type="entry name" value="GMC_oxred_C"/>
    <property type="match status" value="1"/>
</dbReference>
<dbReference type="InterPro" id="IPR036188">
    <property type="entry name" value="FAD/NAD-bd_sf"/>
</dbReference>
<gene>
    <name evidence="8" type="primary">LOC115887539</name>
</gene>
<dbReference type="OrthoDB" id="269227at2759"/>
<feature type="domain" description="Glucose-methanol-choline oxidoreductase N-terminal" evidence="6">
    <location>
        <begin position="145"/>
        <end position="168"/>
    </location>
</feature>
<dbReference type="InterPro" id="IPR007867">
    <property type="entry name" value="GMC_OxRtase_C"/>
</dbReference>
<keyword evidence="7" id="KW-1185">Reference proteome</keyword>
<organism evidence="7 8">
    <name type="scientific">Sitophilus oryzae</name>
    <name type="common">Rice weevil</name>
    <name type="synonym">Curculio oryzae</name>
    <dbReference type="NCBI Taxonomy" id="7048"/>
    <lineage>
        <taxon>Eukaryota</taxon>
        <taxon>Metazoa</taxon>
        <taxon>Ecdysozoa</taxon>
        <taxon>Arthropoda</taxon>
        <taxon>Hexapoda</taxon>
        <taxon>Insecta</taxon>
        <taxon>Pterygota</taxon>
        <taxon>Neoptera</taxon>
        <taxon>Endopterygota</taxon>
        <taxon>Coleoptera</taxon>
        <taxon>Polyphaga</taxon>
        <taxon>Cucujiformia</taxon>
        <taxon>Curculionidae</taxon>
        <taxon>Dryophthorinae</taxon>
        <taxon>Sitophilus</taxon>
    </lineage>
</organism>
<dbReference type="GeneID" id="115887539"/>
<dbReference type="InterPro" id="IPR000172">
    <property type="entry name" value="GMC_OxRdtase_N"/>
</dbReference>
<accession>A0A6J2YJ14</accession>
<keyword evidence="3 4" id="KW-0274">FAD</keyword>
<dbReference type="PIRSF" id="PIRSF000137">
    <property type="entry name" value="Alcohol_oxidase"/>
    <property type="match status" value="1"/>
</dbReference>
<dbReference type="Gene3D" id="3.30.560.10">
    <property type="entry name" value="Glucose Oxidase, domain 3"/>
    <property type="match status" value="1"/>
</dbReference>
<evidence type="ECO:0000256" key="5">
    <source>
        <dbReference type="SAM" id="SignalP"/>
    </source>
</evidence>
<feature type="binding site" evidence="3">
    <location>
        <begin position="155"/>
        <end position="158"/>
    </location>
    <ligand>
        <name>FAD</name>
        <dbReference type="ChEBI" id="CHEBI:57692"/>
    </ligand>
</feature>
<evidence type="ECO:0000259" key="6">
    <source>
        <dbReference type="PROSITE" id="PS00623"/>
    </source>
</evidence>
<reference evidence="8" key="1">
    <citation type="submission" date="2025-08" db="UniProtKB">
        <authorList>
            <consortium name="RefSeq"/>
        </authorList>
    </citation>
    <scope>IDENTIFICATION</scope>
    <source>
        <tissue evidence="8">Gonads</tissue>
    </source>
</reference>
<dbReference type="SUPFAM" id="SSF51905">
    <property type="entry name" value="FAD/NAD(P)-binding domain"/>
    <property type="match status" value="1"/>
</dbReference>
<evidence type="ECO:0000313" key="8">
    <source>
        <dbReference type="RefSeq" id="XP_030762860.1"/>
    </source>
</evidence>
<feature type="active site" description="Proton donor" evidence="2">
    <location>
        <position position="551"/>
    </location>
</feature>
<dbReference type="InterPro" id="IPR012132">
    <property type="entry name" value="GMC_OxRdtase"/>
</dbReference>
<comment type="cofactor">
    <cofactor evidence="3">
        <name>FAD</name>
        <dbReference type="ChEBI" id="CHEBI:57692"/>
    </cofactor>
</comment>
<dbReference type="GO" id="GO:0016614">
    <property type="term" value="F:oxidoreductase activity, acting on CH-OH group of donors"/>
    <property type="evidence" value="ECO:0007669"/>
    <property type="project" value="InterPro"/>
</dbReference>
<dbReference type="AlphaFoldDB" id="A0A6J2YJ14"/>
<evidence type="ECO:0000256" key="3">
    <source>
        <dbReference type="PIRSR" id="PIRSR000137-2"/>
    </source>
</evidence>
<name>A0A6J2YJ14_SITOR</name>
<keyword evidence="5" id="KW-0732">Signal</keyword>
<dbReference type="Pfam" id="PF00732">
    <property type="entry name" value="GMC_oxred_N"/>
    <property type="match status" value="1"/>
</dbReference>
<feature type="active site" description="Proton acceptor" evidence="2">
    <location>
        <position position="594"/>
    </location>
</feature>
<sequence length="617" mass="69316">MRVIYTSTVLILIVAALTFGLKYDNFEEFVDMVEGNISAAENYTISKDNSDILNQSSSAVKDFGTFDFIIIGAGAGGGVLANRLSEILEWNVLLLEAGGSPDDFTKILGLSAYTYYSTRSWGYNVTSQKHACLAANEEKCIFPQGRGLGGGTTINGGVYVRGHPEDFDRWVSVYGNPGWSYEEVLPYFKKSENALFEPRDSYYHGEGGYWTVDQCLSTPTVVDLFKPLFKEKGIDFIDDYSGKYENGIAQYQMSLKGNERVSTYSAFLENFTSRSNLNISLNNFVTKIAINKATKTAYGVYFVKDGVNYFAKAKKEVIVSAGGVNSAQLLMLSGIGPKKHLKDLNIPLVKNLPVGQNLQDHVMFIGLIFRTNRIFYNQTMAEMLKLYEENQRPLMTGYSVELVSFTNFGRNQTIRPDIEYQISTPPPSGSQFEFFFGINDSFVEAININTSSDINLFIYLMHPKSRGSITLKSNSPLDKPLIDPNYFAEDEDIETLYRGVELILSMNNSQILKDYGAYIVDVEYPYCESYEKFSKDWWLCAIKYFSYSTFHAVSANRMGPDPKTSVVNARLQVYGMKNLRVVDSSVLPELISGHITAPVLMLAEKASDIIKEKYNRH</sequence>
<dbReference type="PANTHER" id="PTHR11552:SF158">
    <property type="entry name" value="GH23626P-RELATED"/>
    <property type="match status" value="1"/>
</dbReference>
<dbReference type="RefSeq" id="XP_030762860.1">
    <property type="nucleotide sequence ID" value="XM_030907000.1"/>
</dbReference>
<keyword evidence="4" id="KW-0285">Flavoprotein</keyword>
<dbReference type="GO" id="GO:0050660">
    <property type="term" value="F:flavin adenine dinucleotide binding"/>
    <property type="evidence" value="ECO:0007669"/>
    <property type="project" value="InterPro"/>
</dbReference>
<evidence type="ECO:0000313" key="7">
    <source>
        <dbReference type="Proteomes" id="UP000504635"/>
    </source>
</evidence>
<evidence type="ECO:0000256" key="2">
    <source>
        <dbReference type="PIRSR" id="PIRSR000137-1"/>
    </source>
</evidence>
<dbReference type="KEGG" id="soy:115887539"/>
<evidence type="ECO:0000256" key="4">
    <source>
        <dbReference type="RuleBase" id="RU003968"/>
    </source>
</evidence>
<feature type="binding site" evidence="3">
    <location>
        <position position="285"/>
    </location>
    <ligand>
        <name>FAD</name>
        <dbReference type="ChEBI" id="CHEBI:57692"/>
    </ligand>
</feature>
<proteinExistence type="inferred from homology"/>
<protein>
    <submittedName>
        <fullName evidence="8">Glucose dehydrogenase [FAD, quinone]-like isoform X1</fullName>
    </submittedName>
</protein>
<dbReference type="PANTHER" id="PTHR11552">
    <property type="entry name" value="GLUCOSE-METHANOL-CHOLINE GMC OXIDOREDUCTASE"/>
    <property type="match status" value="1"/>
</dbReference>
<feature type="chain" id="PRO_5027016488" evidence="5">
    <location>
        <begin position="21"/>
        <end position="617"/>
    </location>
</feature>
<comment type="similarity">
    <text evidence="1 4">Belongs to the GMC oxidoreductase family.</text>
</comment>